<dbReference type="EMBL" id="SRYK01000002">
    <property type="protein sequence ID" value="TGY57201.1"/>
    <property type="molecule type" value="Genomic_DNA"/>
</dbReference>
<evidence type="ECO:0000313" key="1">
    <source>
        <dbReference type="EMBL" id="TGY57201.1"/>
    </source>
</evidence>
<name>A0A4S2ES96_9LACO</name>
<dbReference type="RefSeq" id="WP_135941763.1">
    <property type="nucleotide sequence ID" value="NZ_SRYK01000002.1"/>
</dbReference>
<dbReference type="AlphaFoldDB" id="A0A4S2ES96"/>
<dbReference type="Proteomes" id="UP000306855">
    <property type="component" value="Unassembled WGS sequence"/>
</dbReference>
<protein>
    <submittedName>
        <fullName evidence="1">Uncharacterized protein</fullName>
    </submittedName>
</protein>
<proteinExistence type="predicted"/>
<gene>
    <name evidence="1" type="ORF">E5340_00600</name>
</gene>
<accession>A0A4S2ES96</accession>
<sequence length="155" mass="17278">MTISLEAIVTGMNGGPEAIQQNFNKVKAELERMNGSVVEIPKEQFTPINGFSVDRNACKGLIFKFDSFAIIYFQSYIGNVTLKGWTFKEALAIPKSYLDGFTKFASFGVGRRISDDAKQYDVDFKPDKAIATIYTRGSEWNNGGMDIKFAGILYN</sequence>
<reference evidence="1 2" key="1">
    <citation type="submission" date="2019-04" db="EMBL/GenBank/DDBJ databases">
        <title>Microbes associate with the intestines of laboratory mice.</title>
        <authorList>
            <person name="Navarre W."/>
            <person name="Wong E."/>
            <person name="Huang K."/>
            <person name="Tropini C."/>
            <person name="Ng K."/>
            <person name="Yu B."/>
        </authorList>
    </citation>
    <scope>NUCLEOTIDE SEQUENCE [LARGE SCALE GENOMIC DNA]</scope>
    <source>
        <strain evidence="1 2">NM26_J9</strain>
    </source>
</reference>
<comment type="caution">
    <text evidence="1">The sequence shown here is derived from an EMBL/GenBank/DDBJ whole genome shotgun (WGS) entry which is preliminary data.</text>
</comment>
<organism evidence="1 2">
    <name type="scientific">Ligilactobacillus murinus</name>
    <dbReference type="NCBI Taxonomy" id="1622"/>
    <lineage>
        <taxon>Bacteria</taxon>
        <taxon>Bacillati</taxon>
        <taxon>Bacillota</taxon>
        <taxon>Bacilli</taxon>
        <taxon>Lactobacillales</taxon>
        <taxon>Lactobacillaceae</taxon>
        <taxon>Ligilactobacillus</taxon>
    </lineage>
</organism>
<evidence type="ECO:0000313" key="2">
    <source>
        <dbReference type="Proteomes" id="UP000306855"/>
    </source>
</evidence>